<evidence type="ECO:0000259" key="1">
    <source>
        <dbReference type="Pfam" id="PF13091"/>
    </source>
</evidence>
<dbReference type="Gene3D" id="3.30.870.10">
    <property type="entry name" value="Endonuclease Chain A"/>
    <property type="match status" value="1"/>
</dbReference>
<dbReference type="RefSeq" id="WP_023396036.1">
    <property type="nucleotide sequence ID" value="NZ_ASGZ01000070.1"/>
</dbReference>
<dbReference type="Proteomes" id="UP000017840">
    <property type="component" value="Unassembled WGS sequence"/>
</dbReference>
<proteinExistence type="predicted"/>
<name>V4GNB6_9EURY</name>
<dbReference type="EMBL" id="ASGZ01000070">
    <property type="protein sequence ID" value="ESP86871.1"/>
    <property type="molecule type" value="Genomic_DNA"/>
</dbReference>
<dbReference type="STRING" id="1324957.K933_17347"/>
<gene>
    <name evidence="2" type="ORF">K933_17347</name>
</gene>
<sequence>MTDLLYWPGDELNGTDRSRSESPFWNATTELTNQTEALRIVCPYLAPRYIKKITEDACDWQLVTDLQAWTRVYGSTKETEIMEFVHTHSAQIRHYPGVHAKAVIGDSTAVFGSANLTRNGMTERQELGIRLRDRNAITDLHEWFDALWDRGSKIDPETASRDVFPPEEHTAVPDSFGRLQRAPSREWAESVLDLLATAIDTVALGEDDPRLVTSAAQDNRLVVTVNSRYVCGGFFDGTPRVGFILADDVGGVDEAREHELSTKYYRFSTRDGRNPHWVVFDQLPDDPLLQMIEPAWTTAIERELERGTQSQYRRYHNDRVYRLVVDDAYRNAMLDELFA</sequence>
<comment type="caution">
    <text evidence="2">The sequence shown here is derived from an EMBL/GenBank/DDBJ whole genome shotgun (WGS) entry which is preliminary data.</text>
</comment>
<dbReference type="OrthoDB" id="275547at2157"/>
<accession>V4GNB6</accession>
<feature type="domain" description="Phospholipase D-like" evidence="1">
    <location>
        <begin position="35"/>
        <end position="148"/>
    </location>
</feature>
<dbReference type="InterPro" id="IPR025202">
    <property type="entry name" value="PLD-like_dom"/>
</dbReference>
<evidence type="ECO:0000313" key="3">
    <source>
        <dbReference type="Proteomes" id="UP000017840"/>
    </source>
</evidence>
<dbReference type="Pfam" id="PF13091">
    <property type="entry name" value="PLDc_2"/>
    <property type="match status" value="1"/>
</dbReference>
<dbReference type="AlphaFoldDB" id="V4GNB6"/>
<dbReference type="eggNOG" id="arCOG04818">
    <property type="taxonomic scope" value="Archaea"/>
</dbReference>
<dbReference type="SUPFAM" id="SSF56024">
    <property type="entry name" value="Phospholipase D/nuclease"/>
    <property type="match status" value="1"/>
</dbReference>
<reference evidence="2 3" key="1">
    <citation type="journal article" date="2013" name="Genome Announc.">
        <title>Draft Genome Sequence of 'Candidatus Halobonum tyrrellensis' Strain G22, Isolated from the Hypersaline Waters of Lake Tyrrell, Australia.</title>
        <authorList>
            <person name="Ugalde J.A."/>
            <person name="Narasingarao P."/>
            <person name="Kuo S."/>
            <person name="Podell S."/>
            <person name="Allen E.E."/>
        </authorList>
    </citation>
    <scope>NUCLEOTIDE SEQUENCE [LARGE SCALE GENOMIC DNA]</scope>
    <source>
        <strain evidence="2 3">G22</strain>
    </source>
</reference>
<evidence type="ECO:0000313" key="2">
    <source>
        <dbReference type="EMBL" id="ESP86871.1"/>
    </source>
</evidence>
<organism evidence="2 3">
    <name type="scientific">Candidatus Halobonum tyrrellensis G22</name>
    <dbReference type="NCBI Taxonomy" id="1324957"/>
    <lineage>
        <taxon>Archaea</taxon>
        <taxon>Methanobacteriati</taxon>
        <taxon>Methanobacteriota</taxon>
        <taxon>Stenosarchaea group</taxon>
        <taxon>Halobacteria</taxon>
        <taxon>Halobacteriales</taxon>
        <taxon>Haloferacaceae</taxon>
        <taxon>Candidatus Halobonum</taxon>
    </lineage>
</organism>
<protein>
    <recommendedName>
        <fullName evidence="1">Phospholipase D-like domain-containing protein</fullName>
    </recommendedName>
</protein>
<keyword evidence="3" id="KW-1185">Reference proteome</keyword>